<evidence type="ECO:0000313" key="2">
    <source>
        <dbReference type="Proteomes" id="UP000735302"/>
    </source>
</evidence>
<dbReference type="AlphaFoldDB" id="A0AAV4B3R1"/>
<evidence type="ECO:0000313" key="1">
    <source>
        <dbReference type="EMBL" id="GFO14213.1"/>
    </source>
</evidence>
<name>A0AAV4B3R1_9GAST</name>
<accession>A0AAV4B3R1</accession>
<dbReference type="Proteomes" id="UP000735302">
    <property type="component" value="Unassembled WGS sequence"/>
</dbReference>
<keyword evidence="2" id="KW-1185">Reference proteome</keyword>
<comment type="caution">
    <text evidence="1">The sequence shown here is derived from an EMBL/GenBank/DDBJ whole genome shotgun (WGS) entry which is preliminary data.</text>
</comment>
<dbReference type="EMBL" id="BLXT01004533">
    <property type="protein sequence ID" value="GFO14213.1"/>
    <property type="molecule type" value="Genomic_DNA"/>
</dbReference>
<reference evidence="1 2" key="1">
    <citation type="journal article" date="2021" name="Elife">
        <title>Chloroplast acquisition without the gene transfer in kleptoplastic sea slugs, Plakobranchus ocellatus.</title>
        <authorList>
            <person name="Maeda T."/>
            <person name="Takahashi S."/>
            <person name="Yoshida T."/>
            <person name="Shimamura S."/>
            <person name="Takaki Y."/>
            <person name="Nagai Y."/>
            <person name="Toyoda A."/>
            <person name="Suzuki Y."/>
            <person name="Arimoto A."/>
            <person name="Ishii H."/>
            <person name="Satoh N."/>
            <person name="Nishiyama T."/>
            <person name="Hasebe M."/>
            <person name="Maruyama T."/>
            <person name="Minagawa J."/>
            <person name="Obokata J."/>
            <person name="Shigenobu S."/>
        </authorList>
    </citation>
    <scope>NUCLEOTIDE SEQUENCE [LARGE SCALE GENOMIC DNA]</scope>
</reference>
<protein>
    <submittedName>
        <fullName evidence="1">Uncharacterized protein</fullName>
    </submittedName>
</protein>
<gene>
    <name evidence="1" type="ORF">PoB_004071800</name>
</gene>
<organism evidence="1 2">
    <name type="scientific">Plakobranchus ocellatus</name>
    <dbReference type="NCBI Taxonomy" id="259542"/>
    <lineage>
        <taxon>Eukaryota</taxon>
        <taxon>Metazoa</taxon>
        <taxon>Spiralia</taxon>
        <taxon>Lophotrochozoa</taxon>
        <taxon>Mollusca</taxon>
        <taxon>Gastropoda</taxon>
        <taxon>Heterobranchia</taxon>
        <taxon>Euthyneura</taxon>
        <taxon>Panpulmonata</taxon>
        <taxon>Sacoglossa</taxon>
        <taxon>Placobranchoidea</taxon>
        <taxon>Plakobranchidae</taxon>
        <taxon>Plakobranchus</taxon>
    </lineage>
</organism>
<sequence>MKGKNGWRNRLQILLSPEEVGGILVSRSSPRSAGSFLSQVRDRAPHRCSNPEERRKAGITLLWSGYRLKNIAEAYGSRFYNRHCKQNRARTNFGKRDVRQRSWRATMCRIM</sequence>
<proteinExistence type="predicted"/>